<sequence length="421" mass="46661">MKLKNRVVGFLVFLVLSVLTGPAYGGEKDIRISGYLKGFFTVTDTGSAGESDSALDGGAFNVLRLDLLYQPRDRLSAELAYEITPAVQPMEGDLLYASLPRPEPYSYRAFDLGERLYPRREDLKSSFTVTQNLDRAFITLNLPAADLYLGRQPVAFGSARVINPTDVLAPYAYEVLNQEERIGVDAIRAKMPVGEMGELDGGIVFGDKFRAAESALFLRSRNYLLKTDLTFITIVFKENLLLGLDVARSIGGAGYWLEAAYTFANATADYTPEEDYFRLSTGLDYNVGNGLYGFIEYHFNGAGRGKPEEYPEAFAGIAYTEGSVYLAGRHYIAPGLAYEITPLLNFTAQALLNAVDLSAYLSALFEFNFAEDVYIDAGAFISTGRNPETRINEISGLAEREIKSEFGMYPDIYFTSIRLYF</sequence>
<reference evidence="1" key="1">
    <citation type="submission" date="2018-06" db="EMBL/GenBank/DDBJ databases">
        <authorList>
            <person name="Zhirakovskaya E."/>
        </authorList>
    </citation>
    <scope>NUCLEOTIDE SEQUENCE</scope>
</reference>
<proteinExistence type="predicted"/>
<accession>A0A3B1DIC7</accession>
<name>A0A3B1DIC7_9ZZZZ</name>
<evidence type="ECO:0000313" key="1">
    <source>
        <dbReference type="EMBL" id="VAX34690.1"/>
    </source>
</evidence>
<organism evidence="1">
    <name type="scientific">hydrothermal vent metagenome</name>
    <dbReference type="NCBI Taxonomy" id="652676"/>
    <lineage>
        <taxon>unclassified sequences</taxon>
        <taxon>metagenomes</taxon>
        <taxon>ecological metagenomes</taxon>
    </lineage>
</organism>
<dbReference type="EMBL" id="UOGI01000375">
    <property type="protein sequence ID" value="VAX34690.1"/>
    <property type="molecule type" value="Genomic_DNA"/>
</dbReference>
<dbReference type="AlphaFoldDB" id="A0A3B1DIC7"/>
<protein>
    <submittedName>
        <fullName evidence="1">Uncharacterized protein</fullName>
    </submittedName>
</protein>
<gene>
    <name evidence="1" type="ORF">MNBD_NITROSPIRAE03-1378</name>
</gene>